<protein>
    <submittedName>
        <fullName evidence="1">Uncharacterized protein</fullName>
    </submittedName>
</protein>
<proteinExistence type="predicted"/>
<keyword evidence="2" id="KW-1185">Reference proteome</keyword>
<dbReference type="VEuPathDB" id="FungiDB:MYCTH_2122535"/>
<gene>
    <name evidence="1" type="ORF">MYCTH_2122535</name>
</gene>
<evidence type="ECO:0000313" key="2">
    <source>
        <dbReference type="Proteomes" id="UP000007322"/>
    </source>
</evidence>
<dbReference type="PANTHER" id="PTHR40257">
    <property type="match status" value="1"/>
</dbReference>
<dbReference type="InParanoid" id="G2Q4I7"/>
<dbReference type="GeneID" id="11513048"/>
<organism evidence="1 2">
    <name type="scientific">Thermothelomyces thermophilus (strain ATCC 42464 / BCRC 31852 / DSM 1799)</name>
    <name type="common">Sporotrichum thermophile</name>
    <dbReference type="NCBI Taxonomy" id="573729"/>
    <lineage>
        <taxon>Eukaryota</taxon>
        <taxon>Fungi</taxon>
        <taxon>Dikarya</taxon>
        <taxon>Ascomycota</taxon>
        <taxon>Pezizomycotina</taxon>
        <taxon>Sordariomycetes</taxon>
        <taxon>Sordariomycetidae</taxon>
        <taxon>Sordariales</taxon>
        <taxon>Chaetomiaceae</taxon>
        <taxon>Thermothelomyces</taxon>
    </lineage>
</organism>
<dbReference type="PANTHER" id="PTHR40257:SF1">
    <property type="entry name" value="DUF1330 DOMAIN-CONTAINING PROTEIN"/>
    <property type="match status" value="1"/>
</dbReference>
<dbReference type="OrthoDB" id="265717at2759"/>
<dbReference type="AlphaFoldDB" id="G2Q4I7"/>
<name>G2Q4I7_THET4</name>
<evidence type="ECO:0000313" key="1">
    <source>
        <dbReference type="EMBL" id="AEO53680.1"/>
    </source>
</evidence>
<accession>G2Q4I7</accession>
<dbReference type="eggNOG" id="ENOG502RYGD">
    <property type="taxonomic scope" value="Eukaryota"/>
</dbReference>
<dbReference type="Proteomes" id="UP000007322">
    <property type="component" value="Chromosome 1"/>
</dbReference>
<reference evidence="1 2" key="1">
    <citation type="journal article" date="2011" name="Nat. Biotechnol.">
        <title>Comparative genomic analysis of the thermophilic biomass-degrading fungi Myceliophthora thermophila and Thielavia terrestris.</title>
        <authorList>
            <person name="Berka R.M."/>
            <person name="Grigoriev I.V."/>
            <person name="Otillar R."/>
            <person name="Salamov A."/>
            <person name="Grimwood J."/>
            <person name="Reid I."/>
            <person name="Ishmael N."/>
            <person name="John T."/>
            <person name="Darmond C."/>
            <person name="Moisan M.-C."/>
            <person name="Henrissat B."/>
            <person name="Coutinho P.M."/>
            <person name="Lombard V."/>
            <person name="Natvig D.O."/>
            <person name="Lindquist E."/>
            <person name="Schmutz J."/>
            <person name="Lucas S."/>
            <person name="Harris P."/>
            <person name="Powlowski J."/>
            <person name="Bellemare A."/>
            <person name="Taylor D."/>
            <person name="Butler G."/>
            <person name="de Vries R.P."/>
            <person name="Allijn I.E."/>
            <person name="van den Brink J."/>
            <person name="Ushinsky S."/>
            <person name="Storms R."/>
            <person name="Powell A.J."/>
            <person name="Paulsen I.T."/>
            <person name="Elbourne L.D.H."/>
            <person name="Baker S.E."/>
            <person name="Magnuson J."/>
            <person name="LaBoissiere S."/>
            <person name="Clutterbuck A.J."/>
            <person name="Martinez D."/>
            <person name="Wogulis M."/>
            <person name="de Leon A.L."/>
            <person name="Rey M.W."/>
            <person name="Tsang A."/>
        </authorList>
    </citation>
    <scope>NUCLEOTIDE SEQUENCE [LARGE SCALE GENOMIC DNA]</scope>
    <source>
        <strain evidence="2">ATCC 42464 / BCRC 31852 / DSM 1799</strain>
    </source>
</reference>
<dbReference type="HOGENOM" id="CLU_1687927_0_0_1"/>
<sequence>MVVCQLLLVSLKPGISVPAFLRTLSRAGATSAGHLLAFRPGKKEQYKQYGAEFARRVGSLHGGRVKLVGRVLAHGPGRRRWRRRIRGGGGGGRRLGRDRLITCTTRPSGTCEDYQEANRRYRLGALGDTFVFCCQEMDGDGELAAAAAIAKPGSSN</sequence>
<dbReference type="RefSeq" id="XP_003658925.1">
    <property type="nucleotide sequence ID" value="XM_003658877.1"/>
</dbReference>
<dbReference type="EMBL" id="CP003002">
    <property type="protein sequence ID" value="AEO53680.1"/>
    <property type="molecule type" value="Genomic_DNA"/>
</dbReference>
<dbReference type="KEGG" id="mtm:MYCTH_2122535"/>